<dbReference type="Proteomes" id="UP000190626">
    <property type="component" value="Unassembled WGS sequence"/>
</dbReference>
<dbReference type="PANTHER" id="PTHR43649">
    <property type="entry name" value="ARABINOSE-BINDING PROTEIN-RELATED"/>
    <property type="match status" value="1"/>
</dbReference>
<dbReference type="EMBL" id="MBTG01000054">
    <property type="protein sequence ID" value="OPH47787.1"/>
    <property type="molecule type" value="Genomic_DNA"/>
</dbReference>
<keyword evidence="1" id="KW-0732">Signal</keyword>
<dbReference type="InterPro" id="IPR006059">
    <property type="entry name" value="SBP"/>
</dbReference>
<proteinExistence type="predicted"/>
<sequence>MTTLRFKQAGISLAVLTTALGLAGCGDGTSTTPSAAAPSAAASAATTPAATEAPKAEKITLSFFTNNSDRAVGQGKLEQELIEAYMKNNPNITIKVETLSPDPQYQDKIKVYNASNQLPDIISAWGNTNFLKPLVNNNALAEINKDDLKDMGFIPSSLDGFSSDGKLYGIPRNSDFWVLYYNKKVFADNGLQVPKTEAELFGVIDKLKAKKIVPIAMDGREAWTSGLWFDTLLQRASGTWDTSKKALDRSGSYKDPATVEAAKAVQRWVKAGAFGDGFLNQDYGAARNMFGQGKAAMFMMGEWEMGMAADANFPEEVRNNIGAFPIPSIEGGKGSTDDLTAWFGGGYAVSNNSKHKKEAIEFLKWMFRPDGWAKGVWQNGITFPAQKYDQYLTGKETEVQKDLTKIFNNSKTYSGTVAQDKFSSDTQKTFYDSIQKLEGIKMTPEDFVNAIDEAADKSAKATK</sequence>
<feature type="signal peptide" evidence="1">
    <location>
        <begin position="1"/>
        <end position="23"/>
    </location>
</feature>
<name>A0A1V4HA46_9BACL</name>
<dbReference type="PROSITE" id="PS51257">
    <property type="entry name" value="PROKAR_LIPOPROTEIN"/>
    <property type="match status" value="1"/>
</dbReference>
<reference evidence="3" key="1">
    <citation type="submission" date="2016-07" db="EMBL/GenBank/DDBJ databases">
        <authorList>
            <person name="Florea S."/>
            <person name="Webb J.S."/>
            <person name="Jaromczyk J."/>
            <person name="Schardl C.L."/>
        </authorList>
    </citation>
    <scope>NUCLEOTIDE SEQUENCE [LARGE SCALE GENOMIC DNA]</scope>
    <source>
        <strain evidence="3">CY1</strain>
    </source>
</reference>
<evidence type="ECO:0008006" key="4">
    <source>
        <dbReference type="Google" id="ProtNLM"/>
    </source>
</evidence>
<dbReference type="OrthoDB" id="9798191at2"/>
<dbReference type="AlphaFoldDB" id="A0A1V4HA46"/>
<evidence type="ECO:0000256" key="1">
    <source>
        <dbReference type="SAM" id="SignalP"/>
    </source>
</evidence>
<dbReference type="PANTHER" id="PTHR43649:SF14">
    <property type="entry name" value="BLR3389 PROTEIN"/>
    <property type="match status" value="1"/>
</dbReference>
<evidence type="ECO:0000313" key="2">
    <source>
        <dbReference type="EMBL" id="OPH47787.1"/>
    </source>
</evidence>
<keyword evidence="3" id="KW-1185">Reference proteome</keyword>
<feature type="chain" id="PRO_5038578952" description="ABC transporter substrate-binding protein" evidence="1">
    <location>
        <begin position="24"/>
        <end position="463"/>
    </location>
</feature>
<dbReference type="Gene3D" id="3.40.190.10">
    <property type="entry name" value="Periplasmic binding protein-like II"/>
    <property type="match status" value="2"/>
</dbReference>
<dbReference type="STRING" id="1469647.BC351_39645"/>
<dbReference type="RefSeq" id="WP_158082339.1">
    <property type="nucleotide sequence ID" value="NZ_MBTG01000054.1"/>
</dbReference>
<organism evidence="2 3">
    <name type="scientific">Paenibacillus ferrarius</name>
    <dbReference type="NCBI Taxonomy" id="1469647"/>
    <lineage>
        <taxon>Bacteria</taxon>
        <taxon>Bacillati</taxon>
        <taxon>Bacillota</taxon>
        <taxon>Bacilli</taxon>
        <taxon>Bacillales</taxon>
        <taxon>Paenibacillaceae</taxon>
        <taxon>Paenibacillus</taxon>
    </lineage>
</organism>
<dbReference type="Pfam" id="PF01547">
    <property type="entry name" value="SBP_bac_1"/>
    <property type="match status" value="1"/>
</dbReference>
<accession>A0A1V4HA46</accession>
<protein>
    <recommendedName>
        <fullName evidence="4">ABC transporter substrate-binding protein</fullName>
    </recommendedName>
</protein>
<evidence type="ECO:0000313" key="3">
    <source>
        <dbReference type="Proteomes" id="UP000190626"/>
    </source>
</evidence>
<dbReference type="InterPro" id="IPR050490">
    <property type="entry name" value="Bact_solute-bd_prot1"/>
</dbReference>
<gene>
    <name evidence="2" type="ORF">BC351_39645</name>
</gene>
<dbReference type="SUPFAM" id="SSF53850">
    <property type="entry name" value="Periplasmic binding protein-like II"/>
    <property type="match status" value="1"/>
</dbReference>
<comment type="caution">
    <text evidence="2">The sequence shown here is derived from an EMBL/GenBank/DDBJ whole genome shotgun (WGS) entry which is preliminary data.</text>
</comment>